<accession>A0ABS0IMR5</accession>
<name>A0ABS0IMR5_9BACT</name>
<dbReference type="RefSeq" id="WP_196284031.1">
    <property type="nucleotide sequence ID" value="NZ_JADQDQ010000015.1"/>
</dbReference>
<comment type="caution">
    <text evidence="1">The sequence shown here is derived from an EMBL/GenBank/DDBJ whole genome shotgun (WGS) entry which is preliminary data.</text>
</comment>
<gene>
    <name evidence="1" type="ORF">I2I05_19850</name>
</gene>
<protein>
    <submittedName>
        <fullName evidence="1">Uncharacterized protein</fullName>
    </submittedName>
</protein>
<organism evidence="1 2">
    <name type="scientific">Hymenobacter jeongseonensis</name>
    <dbReference type="NCBI Taxonomy" id="2791027"/>
    <lineage>
        <taxon>Bacteria</taxon>
        <taxon>Pseudomonadati</taxon>
        <taxon>Bacteroidota</taxon>
        <taxon>Cytophagia</taxon>
        <taxon>Cytophagales</taxon>
        <taxon>Hymenobacteraceae</taxon>
        <taxon>Hymenobacter</taxon>
    </lineage>
</organism>
<dbReference type="EMBL" id="JADQDQ010000015">
    <property type="protein sequence ID" value="MBF9239657.1"/>
    <property type="molecule type" value="Genomic_DNA"/>
</dbReference>
<evidence type="ECO:0000313" key="2">
    <source>
        <dbReference type="Proteomes" id="UP000597617"/>
    </source>
</evidence>
<keyword evidence="2" id="KW-1185">Reference proteome</keyword>
<sequence length="32" mass="3264">MAGTIPKGSKGGGFETIISARNAQIMSSTHSK</sequence>
<evidence type="ECO:0000313" key="1">
    <source>
        <dbReference type="EMBL" id="MBF9239657.1"/>
    </source>
</evidence>
<dbReference type="Proteomes" id="UP000597617">
    <property type="component" value="Unassembled WGS sequence"/>
</dbReference>
<reference evidence="1 2" key="1">
    <citation type="submission" date="2020-11" db="EMBL/GenBank/DDBJ databases">
        <authorList>
            <person name="Kim M.K."/>
        </authorList>
    </citation>
    <scope>NUCLEOTIDE SEQUENCE [LARGE SCALE GENOMIC DNA]</scope>
    <source>
        <strain evidence="1 2">BT683</strain>
    </source>
</reference>
<proteinExistence type="predicted"/>